<proteinExistence type="predicted"/>
<evidence type="ECO:0000256" key="1">
    <source>
        <dbReference type="SAM" id="Coils"/>
    </source>
</evidence>
<sequence length="190" mass="22078">MDYISPELIRASGELAGHVKKSSEAMWDKIQASKKKDSQKETISDLEEIIQNLIDDKNELIQIAQVYDEEIIAQKITEEEMKYISETIIPLLREFFEDSGDNENLENLEKLSPLLSKDTINIMQLIGFNFKQAIGEPLTDLCAAAIRKQKPITVTQEELLKADREKEREFYKMIQNEEAYERFLFLTNQK</sequence>
<name>A0ABU0DQI8_9BACI</name>
<dbReference type="RefSeq" id="WP_307065796.1">
    <property type="nucleotide sequence ID" value="NZ_JAUSUP010000001.1"/>
</dbReference>
<protein>
    <submittedName>
        <fullName evidence="2">Uncharacterized protein</fullName>
    </submittedName>
</protein>
<reference evidence="2 3" key="1">
    <citation type="submission" date="2023-07" db="EMBL/GenBank/DDBJ databases">
        <title>Genomic Encyclopedia of Type Strains, Phase IV (KMG-IV): sequencing the most valuable type-strain genomes for metagenomic binning, comparative biology and taxonomic classification.</title>
        <authorList>
            <person name="Goeker M."/>
        </authorList>
    </citation>
    <scope>NUCLEOTIDE SEQUENCE [LARGE SCALE GENOMIC DNA]</scope>
    <source>
        <strain evidence="2 3">DSM 15448</strain>
    </source>
</reference>
<dbReference type="Proteomes" id="UP001236723">
    <property type="component" value="Unassembled WGS sequence"/>
</dbReference>
<feature type="coiled-coil region" evidence="1">
    <location>
        <begin position="36"/>
        <end position="63"/>
    </location>
</feature>
<keyword evidence="1" id="KW-0175">Coiled coil</keyword>
<accession>A0ABU0DQI8</accession>
<evidence type="ECO:0000313" key="3">
    <source>
        <dbReference type="Proteomes" id="UP001236723"/>
    </source>
</evidence>
<organism evidence="2 3">
    <name type="scientific">Alkalibacillus filiformis</name>
    <dbReference type="NCBI Taxonomy" id="200990"/>
    <lineage>
        <taxon>Bacteria</taxon>
        <taxon>Bacillati</taxon>
        <taxon>Bacillota</taxon>
        <taxon>Bacilli</taxon>
        <taxon>Bacillales</taxon>
        <taxon>Bacillaceae</taxon>
        <taxon>Alkalibacillus</taxon>
    </lineage>
</organism>
<comment type="caution">
    <text evidence="2">The sequence shown here is derived from an EMBL/GenBank/DDBJ whole genome shotgun (WGS) entry which is preliminary data.</text>
</comment>
<gene>
    <name evidence="2" type="ORF">J2R98_000509</name>
</gene>
<dbReference type="EMBL" id="JAUSUP010000001">
    <property type="protein sequence ID" value="MDQ0350706.1"/>
    <property type="molecule type" value="Genomic_DNA"/>
</dbReference>
<keyword evidence="3" id="KW-1185">Reference proteome</keyword>
<evidence type="ECO:0000313" key="2">
    <source>
        <dbReference type="EMBL" id="MDQ0350706.1"/>
    </source>
</evidence>